<organism evidence="2 3">
    <name type="scientific">Fusarium duplospermum</name>
    <dbReference type="NCBI Taxonomy" id="1325734"/>
    <lineage>
        <taxon>Eukaryota</taxon>
        <taxon>Fungi</taxon>
        <taxon>Dikarya</taxon>
        <taxon>Ascomycota</taxon>
        <taxon>Pezizomycotina</taxon>
        <taxon>Sordariomycetes</taxon>
        <taxon>Hypocreomycetidae</taxon>
        <taxon>Hypocreales</taxon>
        <taxon>Nectriaceae</taxon>
        <taxon>Fusarium</taxon>
        <taxon>Fusarium solani species complex</taxon>
    </lineage>
</organism>
<evidence type="ECO:0000313" key="3">
    <source>
        <dbReference type="Proteomes" id="UP000288168"/>
    </source>
</evidence>
<dbReference type="PANTHER" id="PTHR24148">
    <property type="entry name" value="ANKYRIN REPEAT DOMAIN-CONTAINING PROTEIN 39 HOMOLOG-RELATED"/>
    <property type="match status" value="1"/>
</dbReference>
<name>A0A428P212_9HYPO</name>
<dbReference type="Pfam" id="PF06985">
    <property type="entry name" value="HET"/>
    <property type="match status" value="1"/>
</dbReference>
<proteinExistence type="predicted"/>
<dbReference type="Pfam" id="PF26639">
    <property type="entry name" value="Het-6_barrel"/>
    <property type="match status" value="1"/>
</dbReference>
<gene>
    <name evidence="2" type="ORF">CEP54_013587</name>
</gene>
<evidence type="ECO:0000259" key="1">
    <source>
        <dbReference type="Pfam" id="PF06985"/>
    </source>
</evidence>
<accession>A0A428P212</accession>
<evidence type="ECO:0000313" key="2">
    <source>
        <dbReference type="EMBL" id="RSL47055.1"/>
    </source>
</evidence>
<comment type="caution">
    <text evidence="2">The sequence shown here is derived from an EMBL/GenBank/DDBJ whole genome shotgun (WGS) entry which is preliminary data.</text>
</comment>
<dbReference type="AlphaFoldDB" id="A0A428P212"/>
<dbReference type="PANTHER" id="PTHR24148:SF64">
    <property type="entry name" value="HETEROKARYON INCOMPATIBILITY DOMAIN-CONTAINING PROTEIN"/>
    <property type="match status" value="1"/>
</dbReference>
<feature type="domain" description="Heterokaryon incompatibility" evidence="1">
    <location>
        <begin position="98"/>
        <end position="292"/>
    </location>
</feature>
<dbReference type="OrthoDB" id="2157530at2759"/>
<protein>
    <recommendedName>
        <fullName evidence="1">Heterokaryon incompatibility domain-containing protein</fullName>
    </recommendedName>
</protein>
<reference evidence="2 3" key="1">
    <citation type="submission" date="2017-06" db="EMBL/GenBank/DDBJ databases">
        <title>Comparative genomic analysis of Ambrosia Fusariam Clade fungi.</title>
        <authorList>
            <person name="Stajich J.E."/>
            <person name="Carrillo J."/>
            <person name="Kijimoto T."/>
            <person name="Eskalen A."/>
            <person name="O'Donnell K."/>
            <person name="Kasson M."/>
        </authorList>
    </citation>
    <scope>NUCLEOTIDE SEQUENCE [LARGE SCALE GENOMIC DNA]</scope>
    <source>
        <strain evidence="2 3">NRRL62584</strain>
    </source>
</reference>
<sequence>MDPRVSAIRQRLLENAKQRSESPSWWHRNPRRITIPLISPPENCEKRERKVLAYDPLPTPTSIRLLQLHPEKLENEFDVYIPPRCSLIVKDLDDAPVYDALSYTWGCPVAVYSDARQVSSDAAWAVPAFDIICDGKPISVTANLYAALLSLRLRASSAARRYFQSLPQEVDATTMQSVSPPLNIWIDQICINQSDLEERSAQVMLMSRIYKQAEKCSIWLGGDDEFSRTGLETVKKLVAVRPEMFQGLLGTDIFSAQTYESMGIELVKPGEWVALYALLSRTWFWRSWVVQEAALPENLSFCCGILPITFDAIFHVSELLIRSDWANSIKNLSRKLQGHPIKAQGPMRSLHQPNPDDGPNLSMLRHLFGLRIGALGFSSFLYSAKKPCEPDPRSFSHVLELFHDLRATNPRDKIYAFLTLAEELGQVGTIVPDYKKPVEEVFRDAMQFLLQSSNSLNDLSIKEDPRRTKIPNLQSWVPDFTSDGRTSLRTHPGLSPWSAAGHLGNAHIAFHLGGVLEVRGLCIGTACAVHDLGGLANLGIGNGQESLLHLVKVLPEYSSIWIPPITPSLRAHLETHEMVPNKDVYHQVLIEQEGIMDRQSRLEVFWRTLLANSFGREFPPIRRTVDLLLGFWKTSLQTRMIAAGLCSDPDSLDGPVYGMFSQLKGAFPNWEILRSSISDMYRAQMFFKGEQSSDALSEAFPQGVAAILPELESAWVERRVSAKGQAMVREIINGMQRQFTTDDNEFQKQVEANCSGRRLFATNKGQLGLGPESTRTDDEFWVLAGADAPFVLRRQPDGRYSLIGEAYVHGAMFARPDPDLAAKDIKTVLII</sequence>
<dbReference type="Proteomes" id="UP000288168">
    <property type="component" value="Unassembled WGS sequence"/>
</dbReference>
<dbReference type="InterPro" id="IPR052895">
    <property type="entry name" value="HetReg/Transcr_Mod"/>
</dbReference>
<keyword evidence="3" id="KW-1185">Reference proteome</keyword>
<dbReference type="STRING" id="1325734.A0A428P212"/>
<dbReference type="EMBL" id="NKCI01000225">
    <property type="protein sequence ID" value="RSL47055.1"/>
    <property type="molecule type" value="Genomic_DNA"/>
</dbReference>
<dbReference type="InterPro" id="IPR010730">
    <property type="entry name" value="HET"/>
</dbReference>